<dbReference type="PANTHER" id="PTHR11422:SF5">
    <property type="entry name" value="DIVERSE IMMUNOGLOBULIN DOMAIN-CONTAINING PROTEIN 1.1 ISOFORM X1-RELATED"/>
    <property type="match status" value="1"/>
</dbReference>
<dbReference type="GO" id="GO:0045121">
    <property type="term" value="C:membrane raft"/>
    <property type="evidence" value="ECO:0007669"/>
    <property type="project" value="TreeGrafter"/>
</dbReference>
<dbReference type="InterPro" id="IPR036179">
    <property type="entry name" value="Ig-like_dom_sf"/>
</dbReference>
<dbReference type="InterPro" id="IPR013783">
    <property type="entry name" value="Ig-like_fold"/>
</dbReference>
<reference evidence="4" key="2">
    <citation type="submission" date="2025-05" db="UniProtKB">
        <authorList>
            <consortium name="Ensembl"/>
        </authorList>
    </citation>
    <scope>IDENTIFICATION</scope>
</reference>
<dbReference type="EMBL" id="GCES01015319">
    <property type="protein sequence ID" value="JAR71004.1"/>
    <property type="molecule type" value="Transcribed_RNA"/>
</dbReference>
<dbReference type="OrthoDB" id="8964201at2759"/>
<dbReference type="Ensembl" id="ENSFHET00000029632.1">
    <property type="protein sequence ID" value="ENSFHEP00000020183.1"/>
    <property type="gene ID" value="ENSFHEG00000022108.1"/>
</dbReference>
<reference evidence="3" key="1">
    <citation type="submission" date="2015-01" db="EMBL/GenBank/DDBJ databases">
        <title>EvidentialGene: Evidence-directed Construction of Complete mRNA Transcriptomes without Genomes.</title>
        <authorList>
            <person name="Gilbert D.G."/>
        </authorList>
    </citation>
    <scope>NUCLEOTIDE SEQUENCE</scope>
</reference>
<dbReference type="PANTHER" id="PTHR11422">
    <property type="entry name" value="T-CELL SURFACE GLYCOPROTEIN CD4"/>
    <property type="match status" value="1"/>
</dbReference>
<evidence type="ECO:0000313" key="3">
    <source>
        <dbReference type="EMBL" id="JAR71004.1"/>
    </source>
</evidence>
<evidence type="ECO:0000313" key="5">
    <source>
        <dbReference type="Proteomes" id="UP000265000"/>
    </source>
</evidence>
<protein>
    <submittedName>
        <fullName evidence="3">Ig heavy chain V-II region SESS</fullName>
    </submittedName>
    <submittedName>
        <fullName evidence="4">Uncharacterized LOC105933070</fullName>
    </submittedName>
</protein>
<dbReference type="SUPFAM" id="SSF48726">
    <property type="entry name" value="Immunoglobulin"/>
    <property type="match status" value="1"/>
</dbReference>
<sequence>MVLQILTRVLLLSTLLQTGVRSLKDTVFVYSRLRGEALLPCTKLTTPDCSGITWTFFKGGQVRYTEEIIGGRVNSNSDKSSRTTITSNCSLVLRDLIVEDAGSYVCLENQIAVSDVYLSLLSIRSTSPITELQPGGILTMTCILFTYYDAGSCKPYSTTFRIHWLDEDGKQLPKDHQRYNQTENTRCNITLVTKLQMEDNNRKWRCQVDTMEDKKATFLDFKSSFLFQTDQTVQPSVTEDCPAELPVSRIVLCVLLPLMVCVVGFFTWKSDQKRAKTSAGVIELRDIY</sequence>
<keyword evidence="2" id="KW-0732">Signal</keyword>
<organism evidence="3">
    <name type="scientific">Fundulus heteroclitus</name>
    <name type="common">Killifish</name>
    <name type="synonym">Mummichog</name>
    <dbReference type="NCBI Taxonomy" id="8078"/>
    <lineage>
        <taxon>Eukaryota</taxon>
        <taxon>Metazoa</taxon>
        <taxon>Chordata</taxon>
        <taxon>Craniata</taxon>
        <taxon>Vertebrata</taxon>
        <taxon>Euteleostomi</taxon>
        <taxon>Actinopterygii</taxon>
        <taxon>Neopterygii</taxon>
        <taxon>Teleostei</taxon>
        <taxon>Neoteleostei</taxon>
        <taxon>Acanthomorphata</taxon>
        <taxon>Ovalentaria</taxon>
        <taxon>Atherinomorphae</taxon>
        <taxon>Cyprinodontiformes</taxon>
        <taxon>Fundulidae</taxon>
        <taxon>Fundulus</taxon>
    </lineage>
</organism>
<evidence type="ECO:0000313" key="4">
    <source>
        <dbReference type="Ensembl" id="ENSFHEP00000020183.1"/>
    </source>
</evidence>
<keyword evidence="5" id="KW-1185">Reference proteome</keyword>
<dbReference type="GO" id="GO:0070374">
    <property type="term" value="P:positive regulation of ERK1 and ERK2 cascade"/>
    <property type="evidence" value="ECO:0007669"/>
    <property type="project" value="TreeGrafter"/>
</dbReference>
<dbReference type="GO" id="GO:0035723">
    <property type="term" value="P:interleukin-15-mediated signaling pathway"/>
    <property type="evidence" value="ECO:0007669"/>
    <property type="project" value="TreeGrafter"/>
</dbReference>
<evidence type="ECO:0000256" key="1">
    <source>
        <dbReference type="SAM" id="Phobius"/>
    </source>
</evidence>
<dbReference type="GO" id="GO:0042110">
    <property type="term" value="P:T cell activation"/>
    <property type="evidence" value="ECO:0007669"/>
    <property type="project" value="TreeGrafter"/>
</dbReference>
<name>A0A146ZXF0_FUNHE</name>
<dbReference type="GeneID" id="105933070"/>
<feature type="transmembrane region" description="Helical" evidence="1">
    <location>
        <begin position="247"/>
        <end position="268"/>
    </location>
</feature>
<feature type="chain" id="PRO_5044549060" evidence="2">
    <location>
        <begin position="23"/>
        <end position="288"/>
    </location>
</feature>
<keyword evidence="1" id="KW-0472">Membrane</keyword>
<dbReference type="Proteomes" id="UP000265000">
    <property type="component" value="Unplaced"/>
</dbReference>
<accession>A0A146ZXF0</accession>
<feature type="signal peptide" evidence="2">
    <location>
        <begin position="1"/>
        <end position="22"/>
    </location>
</feature>
<dbReference type="GO" id="GO:0042289">
    <property type="term" value="F:MHC class II protein binding"/>
    <property type="evidence" value="ECO:0007669"/>
    <property type="project" value="TreeGrafter"/>
</dbReference>
<proteinExistence type="predicted"/>
<dbReference type="GO" id="GO:1990782">
    <property type="term" value="F:protein tyrosine kinase binding"/>
    <property type="evidence" value="ECO:0007669"/>
    <property type="project" value="TreeGrafter"/>
</dbReference>
<dbReference type="GO" id="GO:0009897">
    <property type="term" value="C:external side of plasma membrane"/>
    <property type="evidence" value="ECO:0007669"/>
    <property type="project" value="TreeGrafter"/>
</dbReference>
<dbReference type="Gene3D" id="2.60.40.10">
    <property type="entry name" value="Immunoglobulins"/>
    <property type="match status" value="1"/>
</dbReference>
<evidence type="ECO:0000256" key="2">
    <source>
        <dbReference type="SAM" id="SignalP"/>
    </source>
</evidence>
<keyword evidence="1" id="KW-0812">Transmembrane</keyword>
<dbReference type="AlphaFoldDB" id="A0A146ZXF0"/>
<dbReference type="GeneTree" id="ENSGT00940000174101"/>
<keyword evidence="1" id="KW-1133">Transmembrane helix</keyword>